<sequence length="99" mass="11407">MVYRSFVKPFQSNFLLQVFNPKIGQLHVDLKDLVGGSGNHKCAGNFGFHEMIENVISKILSRTNCTVSSSLYNFSFITLPPQFVLCWSILFRHDKEMYE</sequence>
<keyword evidence="2" id="KW-1185">Reference proteome</keyword>
<comment type="caution">
    <text evidence="1">The sequence shown here is derived from an EMBL/GenBank/DDBJ whole genome shotgun (WGS) entry which is preliminary data.</text>
</comment>
<dbReference type="AlphaFoldDB" id="A0AAV6IIK0"/>
<gene>
    <name evidence="1" type="ORF">RHGRI_032939</name>
</gene>
<proteinExistence type="predicted"/>
<dbReference type="EMBL" id="JACTNZ010000011">
    <property type="protein sequence ID" value="KAG5526844.1"/>
    <property type="molecule type" value="Genomic_DNA"/>
</dbReference>
<evidence type="ECO:0000313" key="1">
    <source>
        <dbReference type="EMBL" id="KAG5526844.1"/>
    </source>
</evidence>
<reference evidence="1" key="1">
    <citation type="submission" date="2020-08" db="EMBL/GenBank/DDBJ databases">
        <title>Plant Genome Project.</title>
        <authorList>
            <person name="Zhang R.-G."/>
        </authorList>
    </citation>
    <scope>NUCLEOTIDE SEQUENCE</scope>
    <source>
        <strain evidence="1">WSP0</strain>
        <tissue evidence="1">Leaf</tissue>
    </source>
</reference>
<organism evidence="1 2">
    <name type="scientific">Rhododendron griersonianum</name>
    <dbReference type="NCBI Taxonomy" id="479676"/>
    <lineage>
        <taxon>Eukaryota</taxon>
        <taxon>Viridiplantae</taxon>
        <taxon>Streptophyta</taxon>
        <taxon>Embryophyta</taxon>
        <taxon>Tracheophyta</taxon>
        <taxon>Spermatophyta</taxon>
        <taxon>Magnoliopsida</taxon>
        <taxon>eudicotyledons</taxon>
        <taxon>Gunneridae</taxon>
        <taxon>Pentapetalae</taxon>
        <taxon>asterids</taxon>
        <taxon>Ericales</taxon>
        <taxon>Ericaceae</taxon>
        <taxon>Ericoideae</taxon>
        <taxon>Rhodoreae</taxon>
        <taxon>Rhododendron</taxon>
    </lineage>
</organism>
<dbReference type="Proteomes" id="UP000823749">
    <property type="component" value="Chromosome 11"/>
</dbReference>
<name>A0AAV6IIK0_9ERIC</name>
<evidence type="ECO:0000313" key="2">
    <source>
        <dbReference type="Proteomes" id="UP000823749"/>
    </source>
</evidence>
<accession>A0AAV6IIK0</accession>
<protein>
    <submittedName>
        <fullName evidence="1">Uncharacterized protein</fullName>
    </submittedName>
</protein>